<sequence>MGAGVKVLVVSDYTAGDSSWLDGLAGQLSGDLPRCRHLTHRPGVGFVRAAEGYGRCQDCHMECVASETLQSLLGGFSGAECGRCEAAVDPGLLRPVAAELGTWVIVSALCPACAAMLLHEGQRAAAGGGEVSHVRECR</sequence>
<gene>
    <name evidence="1" type="ORF">HEP81_06548</name>
</gene>
<dbReference type="KEGG" id="sgf:HEP81_06548"/>
<protein>
    <submittedName>
        <fullName evidence="1">Uncharacterized protein</fullName>
    </submittedName>
</protein>
<evidence type="ECO:0000313" key="2">
    <source>
        <dbReference type="Proteomes" id="UP000516422"/>
    </source>
</evidence>
<dbReference type="AlphaFoldDB" id="A0A7H1Q903"/>
<organism evidence="1 2">
    <name type="scientific">Streptomyces griseofuscus</name>
    <dbReference type="NCBI Taxonomy" id="146922"/>
    <lineage>
        <taxon>Bacteria</taxon>
        <taxon>Bacillati</taxon>
        <taxon>Actinomycetota</taxon>
        <taxon>Actinomycetes</taxon>
        <taxon>Kitasatosporales</taxon>
        <taxon>Streptomycetaceae</taxon>
        <taxon>Streptomyces</taxon>
    </lineage>
</organism>
<name>A0A7H1Q903_9ACTN</name>
<reference evidence="1 2" key="1">
    <citation type="submission" date="2020-04" db="EMBL/GenBank/DDBJ databases">
        <title>Characterization and engineering of Streptomyces griseofuscus DSM40191 as a potential heterologous host for expression of BGCs.</title>
        <authorList>
            <person name="Gren T."/>
            <person name="Whitford C.M."/>
            <person name="Mohite O.S."/>
            <person name="Joergensen T.S."/>
            <person name="Nielsen J.B."/>
            <person name="Lee S.Y."/>
            <person name="Weber T."/>
        </authorList>
    </citation>
    <scope>NUCLEOTIDE SEQUENCE [LARGE SCALE GENOMIC DNA]</scope>
    <source>
        <strain evidence="1 2">DSM 40191</strain>
    </source>
</reference>
<dbReference type="Proteomes" id="UP000516422">
    <property type="component" value="Chromosome"/>
</dbReference>
<accession>A0A7H1Q903</accession>
<dbReference type="EMBL" id="CP051006">
    <property type="protein sequence ID" value="QNT96783.1"/>
    <property type="molecule type" value="Genomic_DNA"/>
</dbReference>
<evidence type="ECO:0000313" key="1">
    <source>
        <dbReference type="EMBL" id="QNT96783.1"/>
    </source>
</evidence>
<proteinExistence type="predicted"/>